<reference evidence="2 3" key="1">
    <citation type="submission" date="2019-01" db="EMBL/GenBank/DDBJ databases">
        <title>A draft genome assembly of the solar-powered sea slug Elysia chlorotica.</title>
        <authorList>
            <person name="Cai H."/>
            <person name="Li Q."/>
            <person name="Fang X."/>
            <person name="Li J."/>
            <person name="Curtis N.E."/>
            <person name="Altenburger A."/>
            <person name="Shibata T."/>
            <person name="Feng M."/>
            <person name="Maeda T."/>
            <person name="Schwartz J.A."/>
            <person name="Shigenobu S."/>
            <person name="Lundholm N."/>
            <person name="Nishiyama T."/>
            <person name="Yang H."/>
            <person name="Hasebe M."/>
            <person name="Li S."/>
            <person name="Pierce S.K."/>
            <person name="Wang J."/>
        </authorList>
    </citation>
    <scope>NUCLEOTIDE SEQUENCE [LARGE SCALE GENOMIC DNA]</scope>
    <source>
        <strain evidence="2">EC2010</strain>
        <tissue evidence="2">Whole organism of an adult</tissue>
    </source>
</reference>
<evidence type="ECO:0000313" key="2">
    <source>
        <dbReference type="EMBL" id="RUS76301.1"/>
    </source>
</evidence>
<proteinExistence type="predicted"/>
<feature type="compositionally biased region" description="Polar residues" evidence="1">
    <location>
        <begin position="40"/>
        <end position="56"/>
    </location>
</feature>
<evidence type="ECO:0000313" key="3">
    <source>
        <dbReference type="Proteomes" id="UP000271974"/>
    </source>
</evidence>
<dbReference type="AlphaFoldDB" id="A0A3S1B553"/>
<dbReference type="InterPro" id="IPR017956">
    <property type="entry name" value="AT_hook_DNA-bd_motif"/>
</dbReference>
<sequence length="207" mass="22757">MTRKYIKKNLEYWDSKGSGKNSDSEDGDAESCSGDVANSGKPQQYKSEGEMDTTTPVLKKKLGRPRKVEGETSNQTVKNLEFWNAKGSGKNSDSEDGDAEFCSGDVANSGKPQQYKSEGEMDTTTPVLKKKLGRPRKVEGETSNQTVKNLAFWNAKGSAKNSDSEDGDAEFCSGDVANSGKPQQYKSEGERNLGDLERWKEKHPIKL</sequence>
<dbReference type="EMBL" id="RQTK01000674">
    <property type="protein sequence ID" value="RUS76301.1"/>
    <property type="molecule type" value="Genomic_DNA"/>
</dbReference>
<organism evidence="2 3">
    <name type="scientific">Elysia chlorotica</name>
    <name type="common">Eastern emerald elysia</name>
    <name type="synonym">Sea slug</name>
    <dbReference type="NCBI Taxonomy" id="188477"/>
    <lineage>
        <taxon>Eukaryota</taxon>
        <taxon>Metazoa</taxon>
        <taxon>Spiralia</taxon>
        <taxon>Lophotrochozoa</taxon>
        <taxon>Mollusca</taxon>
        <taxon>Gastropoda</taxon>
        <taxon>Heterobranchia</taxon>
        <taxon>Euthyneura</taxon>
        <taxon>Panpulmonata</taxon>
        <taxon>Sacoglossa</taxon>
        <taxon>Placobranchoidea</taxon>
        <taxon>Plakobranchidae</taxon>
        <taxon>Elysia</taxon>
    </lineage>
</organism>
<dbReference type="SMART" id="SM00384">
    <property type="entry name" value="AT_hook"/>
    <property type="match status" value="2"/>
</dbReference>
<name>A0A3S1B553_ELYCH</name>
<dbReference type="Pfam" id="PF02178">
    <property type="entry name" value="AT_hook"/>
    <property type="match status" value="2"/>
</dbReference>
<feature type="region of interest" description="Disordered" evidence="1">
    <location>
        <begin position="1"/>
        <end position="207"/>
    </location>
</feature>
<feature type="compositionally biased region" description="Polar residues" evidence="1">
    <location>
        <begin position="110"/>
        <end position="126"/>
    </location>
</feature>
<dbReference type="Proteomes" id="UP000271974">
    <property type="component" value="Unassembled WGS sequence"/>
</dbReference>
<gene>
    <name evidence="2" type="ORF">EGW08_015947</name>
</gene>
<accession>A0A3S1B553</accession>
<protein>
    <submittedName>
        <fullName evidence="2">Uncharacterized protein</fullName>
    </submittedName>
</protein>
<comment type="caution">
    <text evidence="2">The sequence shown here is derived from an EMBL/GenBank/DDBJ whole genome shotgun (WGS) entry which is preliminary data.</text>
</comment>
<feature type="compositionally biased region" description="Basic and acidic residues" evidence="1">
    <location>
        <begin position="187"/>
        <end position="207"/>
    </location>
</feature>
<dbReference type="GO" id="GO:0003677">
    <property type="term" value="F:DNA binding"/>
    <property type="evidence" value="ECO:0007669"/>
    <property type="project" value="InterPro"/>
</dbReference>
<evidence type="ECO:0000256" key="1">
    <source>
        <dbReference type="SAM" id="MobiDB-lite"/>
    </source>
</evidence>
<keyword evidence="3" id="KW-1185">Reference proteome</keyword>